<dbReference type="PANTHER" id="PTHR36143:SF4">
    <property type="entry name" value="OS08G0177500 PROTEIN"/>
    <property type="match status" value="1"/>
</dbReference>
<feature type="compositionally biased region" description="Acidic residues" evidence="2">
    <location>
        <begin position="420"/>
        <end position="429"/>
    </location>
</feature>
<feature type="compositionally biased region" description="Basic and acidic residues" evidence="2">
    <location>
        <begin position="218"/>
        <end position="238"/>
    </location>
</feature>
<proteinExistence type="predicted"/>
<name>A0A9Q1A4Y8_9ROSI</name>
<dbReference type="AlphaFoldDB" id="A0A9Q1A4Y8"/>
<gene>
    <name evidence="3" type="ORF">OIU74_027269</name>
</gene>
<feature type="compositionally biased region" description="Polar residues" evidence="2">
    <location>
        <begin position="101"/>
        <end position="125"/>
    </location>
</feature>
<dbReference type="EMBL" id="JAPFFM010000007">
    <property type="protein sequence ID" value="KAJ6758144.1"/>
    <property type="molecule type" value="Genomic_DNA"/>
</dbReference>
<evidence type="ECO:0000256" key="1">
    <source>
        <dbReference type="SAM" id="Coils"/>
    </source>
</evidence>
<keyword evidence="1" id="KW-0175">Coiled coil</keyword>
<feature type="compositionally biased region" description="Basic and acidic residues" evidence="2">
    <location>
        <begin position="277"/>
        <end position="364"/>
    </location>
</feature>
<keyword evidence="4" id="KW-1185">Reference proteome</keyword>
<feature type="region of interest" description="Disordered" evidence="2">
    <location>
        <begin position="101"/>
        <end position="129"/>
    </location>
</feature>
<reference evidence="3" key="1">
    <citation type="submission" date="2022-11" db="EMBL/GenBank/DDBJ databases">
        <authorList>
            <person name="Hyden B.L."/>
            <person name="Feng K."/>
            <person name="Yates T."/>
            <person name="Jawdy S."/>
            <person name="Smart L.B."/>
            <person name="Muchero W."/>
        </authorList>
    </citation>
    <scope>NUCLEOTIDE SEQUENCE</scope>
    <source>
        <tissue evidence="3">Shoot tip</tissue>
    </source>
</reference>
<evidence type="ECO:0000313" key="4">
    <source>
        <dbReference type="Proteomes" id="UP001151752"/>
    </source>
</evidence>
<feature type="coiled-coil region" evidence="1">
    <location>
        <begin position="71"/>
        <end position="98"/>
    </location>
</feature>
<sequence>MKRKTEEMKAKIYSLRTQKMELDRRLLEMRSTIGSMKDEQKIMESALEERQSEIKMLRETSKGAGKETLQMVALRESLKQKEAEIEDLKRRLDEYPAKIWSVSTDDPSKPPVNTTVTSNMINQDQIEAGKSEEEVLLQEYENYGDGLDSSRGNVGQTTSMGDAATVENASGSKLAGVNNDQVYKSGSSQEKGTSGAGEENNASNATGTNVSRNGRVSKIVDADNDEKSMDGEEHKVTGDGKPGLENVQEAEGDQETFRGGVKLEMVDSSGNTRKEKHLHDRRVGGERGEIGARNRLLELRNHENNGAEKMRSSKFPTDGKAEKTRKAVDSSDGKTMEHQNDEDSKDQNKPGKDGTNHQMSEVHKTLKRIRIAHDSRELTNGSLDGQPGEIRSNDMNNMNNTENSDEQVKIIKKHEKQEQTEDSDPEQETDAGAGYFYKDPVSDFEEEYREETDESEF</sequence>
<evidence type="ECO:0000256" key="2">
    <source>
        <dbReference type="SAM" id="MobiDB-lite"/>
    </source>
</evidence>
<accession>A0A9Q1A4Y8</accession>
<feature type="compositionally biased region" description="Acidic residues" evidence="2">
    <location>
        <begin position="442"/>
        <end position="457"/>
    </location>
</feature>
<dbReference type="Proteomes" id="UP001151752">
    <property type="component" value="Chromosome 13"/>
</dbReference>
<organism evidence="3 4">
    <name type="scientific">Salix koriyanagi</name>
    <dbReference type="NCBI Taxonomy" id="2511006"/>
    <lineage>
        <taxon>Eukaryota</taxon>
        <taxon>Viridiplantae</taxon>
        <taxon>Streptophyta</taxon>
        <taxon>Embryophyta</taxon>
        <taxon>Tracheophyta</taxon>
        <taxon>Spermatophyta</taxon>
        <taxon>Magnoliopsida</taxon>
        <taxon>eudicotyledons</taxon>
        <taxon>Gunneridae</taxon>
        <taxon>Pentapetalae</taxon>
        <taxon>rosids</taxon>
        <taxon>fabids</taxon>
        <taxon>Malpighiales</taxon>
        <taxon>Salicaceae</taxon>
        <taxon>Saliceae</taxon>
        <taxon>Salix</taxon>
    </lineage>
</organism>
<feature type="compositionally biased region" description="Polar residues" evidence="2">
    <location>
        <begin position="200"/>
        <end position="214"/>
    </location>
</feature>
<comment type="caution">
    <text evidence="3">The sequence shown here is derived from an EMBL/GenBank/DDBJ whole genome shotgun (WGS) entry which is preliminary data.</text>
</comment>
<reference evidence="3" key="2">
    <citation type="journal article" date="2023" name="Int. J. Mol. Sci.">
        <title>De Novo Assembly and Annotation of 11 Diverse Shrub Willow (Salix) Genomes Reveals Novel Gene Organization in Sex-Linked Regions.</title>
        <authorList>
            <person name="Hyden B."/>
            <person name="Feng K."/>
            <person name="Yates T.B."/>
            <person name="Jawdy S."/>
            <person name="Cereghino C."/>
            <person name="Smart L.B."/>
            <person name="Muchero W."/>
        </authorList>
    </citation>
    <scope>NUCLEOTIDE SEQUENCE</scope>
    <source>
        <tissue evidence="3">Shoot tip</tissue>
    </source>
</reference>
<evidence type="ECO:0000313" key="3">
    <source>
        <dbReference type="EMBL" id="KAJ6758144.1"/>
    </source>
</evidence>
<feature type="compositionally biased region" description="Polar residues" evidence="2">
    <location>
        <begin position="150"/>
        <end position="160"/>
    </location>
</feature>
<dbReference type="PANTHER" id="PTHR36143">
    <property type="entry name" value="OS08G0177500 PROTEIN"/>
    <property type="match status" value="1"/>
</dbReference>
<protein>
    <submittedName>
        <fullName evidence="3">Uncharacterized protein</fullName>
    </submittedName>
</protein>
<feature type="compositionally biased region" description="Polar residues" evidence="2">
    <location>
        <begin position="178"/>
        <end position="192"/>
    </location>
</feature>
<feature type="region of interest" description="Disordered" evidence="2">
    <location>
        <begin position="141"/>
        <end position="457"/>
    </location>
</feature>
<feature type="compositionally biased region" description="Low complexity" evidence="2">
    <location>
        <begin position="393"/>
        <end position="402"/>
    </location>
</feature>